<dbReference type="EMBL" id="PIQC01000001">
    <property type="protein sequence ID" value="RUO73331.1"/>
    <property type="molecule type" value="Genomic_DNA"/>
</dbReference>
<comment type="catalytic activity">
    <reaction evidence="7 8">
        <text>cytidine(34) in tRNA(Ile2) + L-lysine + ATP = lysidine(34) in tRNA(Ile2) + AMP + diphosphate + H(+)</text>
        <dbReference type="Rhea" id="RHEA:43744"/>
        <dbReference type="Rhea" id="RHEA-COMP:10625"/>
        <dbReference type="Rhea" id="RHEA-COMP:10670"/>
        <dbReference type="ChEBI" id="CHEBI:15378"/>
        <dbReference type="ChEBI" id="CHEBI:30616"/>
        <dbReference type="ChEBI" id="CHEBI:32551"/>
        <dbReference type="ChEBI" id="CHEBI:33019"/>
        <dbReference type="ChEBI" id="CHEBI:82748"/>
        <dbReference type="ChEBI" id="CHEBI:83665"/>
        <dbReference type="ChEBI" id="CHEBI:456215"/>
        <dbReference type="EC" id="6.3.4.19"/>
    </reaction>
</comment>
<keyword evidence="11" id="KW-1185">Reference proteome</keyword>
<dbReference type="GO" id="GO:0006400">
    <property type="term" value="P:tRNA modification"/>
    <property type="evidence" value="ECO:0007669"/>
    <property type="project" value="UniProtKB-UniRule"/>
</dbReference>
<comment type="caution">
    <text evidence="8">Lacks conserved residue(s) required for the propagation of feature annotation.</text>
</comment>
<keyword evidence="4 8" id="KW-0819">tRNA processing</keyword>
<dbReference type="Pfam" id="PF01171">
    <property type="entry name" value="ATP_bind_3"/>
    <property type="match status" value="1"/>
</dbReference>
<dbReference type="SMART" id="SM00977">
    <property type="entry name" value="TilS_C"/>
    <property type="match status" value="1"/>
</dbReference>
<dbReference type="InterPro" id="IPR012795">
    <property type="entry name" value="tRNA_Ile_lys_synt_N"/>
</dbReference>
<comment type="caution">
    <text evidence="10">The sequence shown here is derived from an EMBL/GenBank/DDBJ whole genome shotgun (WGS) entry which is preliminary data.</text>
</comment>
<dbReference type="GO" id="GO:0005524">
    <property type="term" value="F:ATP binding"/>
    <property type="evidence" value="ECO:0007669"/>
    <property type="project" value="UniProtKB-KW"/>
</dbReference>
<comment type="similarity">
    <text evidence="8">Belongs to the tRNA(Ile)-lysidine synthase family.</text>
</comment>
<evidence type="ECO:0000256" key="1">
    <source>
        <dbReference type="ARBA" id="ARBA00004496"/>
    </source>
</evidence>
<dbReference type="RefSeq" id="WP_126779941.1">
    <property type="nucleotide sequence ID" value="NZ_PIQC01000001.1"/>
</dbReference>
<dbReference type="InterPro" id="IPR012094">
    <property type="entry name" value="tRNA_Ile_lys_synt"/>
</dbReference>
<evidence type="ECO:0000256" key="5">
    <source>
        <dbReference type="ARBA" id="ARBA00022741"/>
    </source>
</evidence>
<dbReference type="Pfam" id="PF11734">
    <property type="entry name" value="TilS_C"/>
    <property type="match status" value="1"/>
</dbReference>
<dbReference type="GO" id="GO:0032267">
    <property type="term" value="F:tRNA(Ile)-lysidine synthase activity"/>
    <property type="evidence" value="ECO:0007669"/>
    <property type="project" value="UniProtKB-EC"/>
</dbReference>
<name>A0A432Z613_9GAMM</name>
<evidence type="ECO:0000256" key="6">
    <source>
        <dbReference type="ARBA" id="ARBA00022840"/>
    </source>
</evidence>
<dbReference type="GO" id="GO:0005737">
    <property type="term" value="C:cytoplasm"/>
    <property type="evidence" value="ECO:0007669"/>
    <property type="project" value="UniProtKB-SubCell"/>
</dbReference>
<evidence type="ECO:0000313" key="11">
    <source>
        <dbReference type="Proteomes" id="UP000288058"/>
    </source>
</evidence>
<evidence type="ECO:0000256" key="2">
    <source>
        <dbReference type="ARBA" id="ARBA00022490"/>
    </source>
</evidence>
<keyword evidence="3 8" id="KW-0436">Ligase</keyword>
<dbReference type="PANTHER" id="PTHR43033:SF1">
    <property type="entry name" value="TRNA(ILE)-LYSIDINE SYNTHASE-RELATED"/>
    <property type="match status" value="1"/>
</dbReference>
<evidence type="ECO:0000313" key="10">
    <source>
        <dbReference type="EMBL" id="RUO73331.1"/>
    </source>
</evidence>
<dbReference type="SUPFAM" id="SSF82829">
    <property type="entry name" value="MesJ substrate recognition domain-like"/>
    <property type="match status" value="1"/>
</dbReference>
<organism evidence="10 11">
    <name type="scientific">Idiomarina ramblicola</name>
    <dbReference type="NCBI Taxonomy" id="263724"/>
    <lineage>
        <taxon>Bacteria</taxon>
        <taxon>Pseudomonadati</taxon>
        <taxon>Pseudomonadota</taxon>
        <taxon>Gammaproteobacteria</taxon>
        <taxon>Alteromonadales</taxon>
        <taxon>Idiomarinaceae</taxon>
        <taxon>Idiomarina</taxon>
    </lineage>
</organism>
<feature type="domain" description="Lysidine-tRNA(Ile) synthetase C-terminal" evidence="9">
    <location>
        <begin position="360"/>
        <end position="432"/>
    </location>
</feature>
<gene>
    <name evidence="8 10" type="primary">tilS</name>
    <name evidence="10" type="ORF">CWI78_02485</name>
</gene>
<reference evidence="11" key="1">
    <citation type="journal article" date="2018" name="Front. Microbiol.">
        <title>Genome-Based Analysis Reveals the Taxonomy and Diversity of the Family Idiomarinaceae.</title>
        <authorList>
            <person name="Liu Y."/>
            <person name="Lai Q."/>
            <person name="Shao Z."/>
        </authorList>
    </citation>
    <scope>NUCLEOTIDE SEQUENCE [LARGE SCALE GENOMIC DNA]</scope>
    <source>
        <strain evidence="11">R22</strain>
    </source>
</reference>
<dbReference type="CDD" id="cd01992">
    <property type="entry name" value="TilS_N"/>
    <property type="match status" value="1"/>
</dbReference>
<dbReference type="NCBIfam" id="TIGR02432">
    <property type="entry name" value="lysidine_TilS_N"/>
    <property type="match status" value="1"/>
</dbReference>
<evidence type="ECO:0000256" key="4">
    <source>
        <dbReference type="ARBA" id="ARBA00022694"/>
    </source>
</evidence>
<dbReference type="AlphaFoldDB" id="A0A432Z613"/>
<dbReference type="InterPro" id="IPR012796">
    <property type="entry name" value="Lysidine-tRNA-synth_C"/>
</dbReference>
<keyword evidence="2 8" id="KW-0963">Cytoplasm</keyword>
<dbReference type="SUPFAM" id="SSF56037">
    <property type="entry name" value="PheT/TilS domain"/>
    <property type="match status" value="1"/>
</dbReference>
<accession>A0A432Z613</accession>
<evidence type="ECO:0000256" key="3">
    <source>
        <dbReference type="ARBA" id="ARBA00022598"/>
    </source>
</evidence>
<dbReference type="OrthoDB" id="9807403at2"/>
<dbReference type="Proteomes" id="UP000288058">
    <property type="component" value="Unassembled WGS sequence"/>
</dbReference>
<dbReference type="NCBIfam" id="TIGR02433">
    <property type="entry name" value="lysidine_TilS_C"/>
    <property type="match status" value="1"/>
</dbReference>
<dbReference type="Gene3D" id="3.40.50.620">
    <property type="entry name" value="HUPs"/>
    <property type="match status" value="1"/>
</dbReference>
<sequence length="443" mass="50851">MMADGLYDLFSKSLESLSLKPGQQLVAALGGGADSQTVLDLLMRYRRQNPQYRYLAIHLDHSFHPSSANWSLTIEQAAKAYGIETIFEPLHVPIANRQSKEAAGRERRYQRLAELTKDDAVLLLGQHRNDQIETFFLQLKRGSGPKGLSSMASIQPWTGNRRLCRPLLSVSKEQILEYAQQQSLTWIEDDTNYDTRIERNFLRHKVVPLIEERWPQFGQSVLRAAKLCAEQQQVMDELLLERLGKAQTHKSHFPLSLLENQSSAMQRALLRTWLQTMKRSLPSYEQLEQIRLQAESARKDSQLQVQCDGYCVRYFQQALWCDIVAGELPEERQIIDTDIDLGVWGKLSIPADLIAGDNRLKLTFSPTAEKLAKPGRQGRKKLKDWLKQAGVPPWLRQRRPVLELNDEYLWVASLGWFSYQTIDNIALPEPVWISSDADLYPLL</sequence>
<proteinExistence type="inferred from homology"/>
<keyword evidence="6" id="KW-0067">ATP-binding</keyword>
<dbReference type="Pfam" id="PF09179">
    <property type="entry name" value="TilS"/>
    <property type="match status" value="1"/>
</dbReference>
<protein>
    <recommendedName>
        <fullName evidence="8">tRNA(Ile)-lysidine synthase</fullName>
        <ecNumber evidence="8">6.3.4.19</ecNumber>
    </recommendedName>
    <alternativeName>
        <fullName evidence="8">tRNA(Ile)-2-lysyl-cytidine synthase</fullName>
    </alternativeName>
    <alternativeName>
        <fullName evidence="8">tRNA(Ile)-lysidine synthetase</fullName>
    </alternativeName>
</protein>
<keyword evidence="5" id="KW-0547">Nucleotide-binding</keyword>
<dbReference type="InterPro" id="IPR015262">
    <property type="entry name" value="tRNA_Ile_lys_synt_subst-bd"/>
</dbReference>
<dbReference type="EC" id="6.3.4.19" evidence="8"/>
<dbReference type="Gene3D" id="1.20.59.20">
    <property type="match status" value="1"/>
</dbReference>
<dbReference type="PANTHER" id="PTHR43033">
    <property type="entry name" value="TRNA(ILE)-LYSIDINE SYNTHASE-RELATED"/>
    <property type="match status" value="1"/>
</dbReference>
<evidence type="ECO:0000259" key="9">
    <source>
        <dbReference type="SMART" id="SM00977"/>
    </source>
</evidence>
<dbReference type="SUPFAM" id="SSF52402">
    <property type="entry name" value="Adenine nucleotide alpha hydrolases-like"/>
    <property type="match status" value="1"/>
</dbReference>
<comment type="function">
    <text evidence="8">Ligates lysine onto the cytidine present at position 34 of the AUA codon-specific tRNA(Ile) that contains the anticodon CAU, in an ATP-dependent manner. Cytidine is converted to lysidine, thus changing the amino acid specificity of the tRNA from methionine to isoleucine.</text>
</comment>
<dbReference type="HAMAP" id="MF_01161">
    <property type="entry name" value="tRNA_Ile_lys_synt"/>
    <property type="match status" value="1"/>
</dbReference>
<dbReference type="InterPro" id="IPR014729">
    <property type="entry name" value="Rossmann-like_a/b/a_fold"/>
</dbReference>
<comment type="subcellular location">
    <subcellularLocation>
        <location evidence="1 8">Cytoplasm</location>
    </subcellularLocation>
</comment>
<evidence type="ECO:0000256" key="7">
    <source>
        <dbReference type="ARBA" id="ARBA00048539"/>
    </source>
</evidence>
<evidence type="ECO:0000256" key="8">
    <source>
        <dbReference type="HAMAP-Rule" id="MF_01161"/>
    </source>
</evidence>
<dbReference type="InterPro" id="IPR011063">
    <property type="entry name" value="TilS/TtcA_N"/>
</dbReference>